<dbReference type="EMBL" id="JH603163">
    <property type="protein sequence ID" value="EIC23939.1"/>
    <property type="molecule type" value="Genomic_DNA"/>
</dbReference>
<keyword evidence="2" id="KW-1185">Reference proteome</keyword>
<dbReference type="OrthoDB" id="9809515at2"/>
<sequence length="73" mass="8215">MSQLERITLDPDICHGKPCVRHMRWPVEVVLDLVSSGMSMNEILADHPELEREDVRACLAYTGLLTSASMQSM</sequence>
<dbReference type="HOGENOM" id="CLU_126005_2_0_6"/>
<dbReference type="InterPro" id="IPR036388">
    <property type="entry name" value="WH-like_DNA-bd_sf"/>
</dbReference>
<dbReference type="eggNOG" id="COG2442">
    <property type="taxonomic scope" value="Bacteria"/>
</dbReference>
<reference evidence="2" key="1">
    <citation type="submission" date="2011-06" db="EMBL/GenBank/DDBJ databases">
        <authorList>
            <consortium name="US DOE Joint Genome Institute (JGI-PGF)"/>
            <person name="Lucas S."/>
            <person name="Han J."/>
            <person name="Lapidus A."/>
            <person name="Cheng J.-F."/>
            <person name="Goodwin L."/>
            <person name="Pitluck S."/>
            <person name="Peters L."/>
            <person name="Land M.L."/>
            <person name="Hauser L."/>
            <person name="Vogl K."/>
            <person name="Liu Z."/>
            <person name="Overmann J."/>
            <person name="Frigaard N.-U."/>
            <person name="Bryant D.A."/>
            <person name="Woyke T.J."/>
        </authorList>
    </citation>
    <scope>NUCLEOTIDE SEQUENCE [LARGE SCALE GENOMIC DNA]</scope>
    <source>
        <strain evidence="2">970</strain>
    </source>
</reference>
<evidence type="ECO:0000313" key="1">
    <source>
        <dbReference type="EMBL" id="EIC23939.1"/>
    </source>
</evidence>
<evidence type="ECO:0008006" key="3">
    <source>
        <dbReference type="Google" id="ProtNLM"/>
    </source>
</evidence>
<proteinExistence type="predicted"/>
<gene>
    <name evidence="1" type="ORF">Thi970DRAFT_00074</name>
</gene>
<dbReference type="PANTHER" id="PTHR34849">
    <property type="entry name" value="SSL5025 PROTEIN"/>
    <property type="match status" value="1"/>
</dbReference>
<dbReference type="InterPro" id="IPR009057">
    <property type="entry name" value="Homeodomain-like_sf"/>
</dbReference>
<dbReference type="RefSeq" id="WP_009146562.1">
    <property type="nucleotide sequence ID" value="NZ_CP121471.1"/>
</dbReference>
<protein>
    <recommendedName>
        <fullName evidence="3">DUF433 domain-containing protein</fullName>
    </recommendedName>
</protein>
<accession>H8YVJ9</accession>
<dbReference type="SUPFAM" id="SSF46689">
    <property type="entry name" value="Homeodomain-like"/>
    <property type="match status" value="1"/>
</dbReference>
<evidence type="ECO:0000313" key="2">
    <source>
        <dbReference type="Proteomes" id="UP000002964"/>
    </source>
</evidence>
<organism evidence="1 2">
    <name type="scientific">Thiorhodovibrio frisius</name>
    <dbReference type="NCBI Taxonomy" id="631362"/>
    <lineage>
        <taxon>Bacteria</taxon>
        <taxon>Pseudomonadati</taxon>
        <taxon>Pseudomonadota</taxon>
        <taxon>Gammaproteobacteria</taxon>
        <taxon>Chromatiales</taxon>
        <taxon>Chromatiaceae</taxon>
        <taxon>Thiorhodovibrio</taxon>
    </lineage>
</organism>
<dbReference type="Gene3D" id="1.10.10.10">
    <property type="entry name" value="Winged helix-like DNA-binding domain superfamily/Winged helix DNA-binding domain"/>
    <property type="match status" value="1"/>
</dbReference>
<name>H8YVJ9_9GAMM</name>
<dbReference type="PANTHER" id="PTHR34849:SF3">
    <property type="entry name" value="SSR2962 PROTEIN"/>
    <property type="match status" value="1"/>
</dbReference>
<dbReference type="InterPro" id="IPR007367">
    <property type="entry name" value="DUF433"/>
</dbReference>
<dbReference type="STRING" id="631362.Thi970DRAFT_00074"/>
<dbReference type="Pfam" id="PF04255">
    <property type="entry name" value="DUF433"/>
    <property type="match status" value="1"/>
</dbReference>
<dbReference type="Proteomes" id="UP000002964">
    <property type="component" value="Unassembled WGS sequence"/>
</dbReference>
<reference evidence="1 2" key="2">
    <citation type="submission" date="2011-11" db="EMBL/GenBank/DDBJ databases">
        <authorList>
            <consortium name="US DOE Joint Genome Institute"/>
            <person name="Lucas S."/>
            <person name="Han J."/>
            <person name="Lapidus A."/>
            <person name="Cheng J.-F."/>
            <person name="Goodwin L."/>
            <person name="Pitluck S."/>
            <person name="Peters L."/>
            <person name="Ovchinnikova G."/>
            <person name="Zhang X."/>
            <person name="Detter J.C."/>
            <person name="Han C."/>
            <person name="Tapia R."/>
            <person name="Land M."/>
            <person name="Hauser L."/>
            <person name="Kyrpides N."/>
            <person name="Ivanova N."/>
            <person name="Pagani I."/>
            <person name="Vogl K."/>
            <person name="Liu Z."/>
            <person name="Overmann J."/>
            <person name="Frigaard N.-U."/>
            <person name="Bryant D."/>
            <person name="Woyke T."/>
        </authorList>
    </citation>
    <scope>NUCLEOTIDE SEQUENCE [LARGE SCALE GENOMIC DNA]</scope>
    <source>
        <strain evidence="1 2">970</strain>
    </source>
</reference>
<dbReference type="AlphaFoldDB" id="H8YVJ9"/>